<dbReference type="PANTHER" id="PTHR22926:SF3">
    <property type="entry name" value="UNDECAPRENYL-PHOSPHATE ALPHA-N-ACETYLGLUCOSAMINYL 1-PHOSPHATE TRANSFERASE"/>
    <property type="match status" value="1"/>
</dbReference>
<proteinExistence type="predicted"/>
<keyword evidence="2" id="KW-1003">Cell membrane</keyword>
<comment type="caution">
    <text evidence="8">The sequence shown here is derived from an EMBL/GenBank/DDBJ whole genome shotgun (WGS) entry which is preliminary data.</text>
</comment>
<evidence type="ECO:0000256" key="5">
    <source>
        <dbReference type="ARBA" id="ARBA00022989"/>
    </source>
</evidence>
<feature type="transmembrane region" description="Helical" evidence="7">
    <location>
        <begin position="219"/>
        <end position="241"/>
    </location>
</feature>
<evidence type="ECO:0000256" key="4">
    <source>
        <dbReference type="ARBA" id="ARBA00022692"/>
    </source>
</evidence>
<feature type="transmembrane region" description="Helical" evidence="7">
    <location>
        <begin position="142"/>
        <end position="158"/>
    </location>
</feature>
<reference evidence="8 9" key="1">
    <citation type="submission" date="2019-06" db="EMBL/GenBank/DDBJ databases">
        <title>Spirosoma utsteinense sp. nov. isolated from Antarctic ice-free soils.</title>
        <authorList>
            <person name="Tahon G."/>
        </authorList>
    </citation>
    <scope>NUCLEOTIDE SEQUENCE [LARGE SCALE GENOMIC DNA]</scope>
    <source>
        <strain evidence="8 9">LMG 31447</strain>
    </source>
</reference>
<protein>
    <submittedName>
        <fullName evidence="8">UDP-N-acetylmuramyl pentapeptide phosphotransferase/UDP-N-acetylglucosamine-1-phosphate transferase</fullName>
    </submittedName>
</protein>
<feature type="transmembrane region" description="Helical" evidence="7">
    <location>
        <begin position="116"/>
        <end position="135"/>
    </location>
</feature>
<evidence type="ECO:0000256" key="3">
    <source>
        <dbReference type="ARBA" id="ARBA00022679"/>
    </source>
</evidence>
<evidence type="ECO:0000313" key="8">
    <source>
        <dbReference type="EMBL" id="MBC3792279.1"/>
    </source>
</evidence>
<keyword evidence="6 7" id="KW-0472">Membrane</keyword>
<feature type="transmembrane region" description="Helical" evidence="7">
    <location>
        <begin position="190"/>
        <end position="213"/>
    </location>
</feature>
<feature type="transmembrane region" description="Helical" evidence="7">
    <location>
        <begin position="164"/>
        <end position="183"/>
    </location>
</feature>
<keyword evidence="9" id="KW-1185">Reference proteome</keyword>
<comment type="subcellular location">
    <subcellularLocation>
        <location evidence="1">Cell membrane</location>
        <topology evidence="1">Multi-pass membrane protein</topology>
    </subcellularLocation>
</comment>
<dbReference type="Proteomes" id="UP000700732">
    <property type="component" value="Unassembled WGS sequence"/>
</dbReference>
<feature type="transmembrane region" description="Helical" evidence="7">
    <location>
        <begin position="296"/>
        <end position="313"/>
    </location>
</feature>
<feature type="transmembrane region" description="Helical" evidence="7">
    <location>
        <begin position="6"/>
        <end position="23"/>
    </location>
</feature>
<dbReference type="EMBL" id="VFIA01000015">
    <property type="protein sequence ID" value="MBC3792279.1"/>
    <property type="molecule type" value="Genomic_DNA"/>
</dbReference>
<evidence type="ECO:0000256" key="6">
    <source>
        <dbReference type="ARBA" id="ARBA00023136"/>
    </source>
</evidence>
<gene>
    <name evidence="8" type="ORF">FH603_2790</name>
</gene>
<sequence length="320" mass="34898">MSLAGYLITILALVVAQAGYLRLARWFGIIDRPNARSAHNDLTTIRGAGILFFLAGAGGFFYTGFAYPYFFAGLTLVATVSFLDDLRPLSRRYRLAAQAVGIALLLYETGLTSNGVWVLIGLVLVGVGVLNAWNFMDGINGMTAWYGMVTVGTLWSWQEQLGSPMAGSGLPFVFIALLIFSTVNARRQAICFAGDVGSISLAFAVLFSLVQVISLTQTYLPMLLVAVYGVDTGMTLLYRLCKRQNVFQAHRLHLFQLLVHKRNWPHLRVSGVYALCQLVINGLVVIAVTWGLQAQGILAGSVLALLAGLYVGLRRWALNE</sequence>
<dbReference type="RefSeq" id="WP_186738064.1">
    <property type="nucleotide sequence ID" value="NZ_VFIA01000015.1"/>
</dbReference>
<keyword evidence="4 7" id="KW-0812">Transmembrane</keyword>
<dbReference type="Pfam" id="PF00953">
    <property type="entry name" value="Glycos_transf_4"/>
    <property type="match status" value="1"/>
</dbReference>
<keyword evidence="5 7" id="KW-1133">Transmembrane helix</keyword>
<evidence type="ECO:0000313" key="9">
    <source>
        <dbReference type="Proteomes" id="UP000700732"/>
    </source>
</evidence>
<feature type="transmembrane region" description="Helical" evidence="7">
    <location>
        <begin position="271"/>
        <end position="290"/>
    </location>
</feature>
<accession>A0ABR6W6U0</accession>
<dbReference type="PANTHER" id="PTHR22926">
    <property type="entry name" value="PHOSPHO-N-ACETYLMURAMOYL-PENTAPEPTIDE-TRANSFERASE"/>
    <property type="match status" value="1"/>
</dbReference>
<evidence type="ECO:0000256" key="2">
    <source>
        <dbReference type="ARBA" id="ARBA00022475"/>
    </source>
</evidence>
<feature type="transmembrane region" description="Helical" evidence="7">
    <location>
        <begin position="44"/>
        <end position="63"/>
    </location>
</feature>
<evidence type="ECO:0000256" key="1">
    <source>
        <dbReference type="ARBA" id="ARBA00004651"/>
    </source>
</evidence>
<dbReference type="InterPro" id="IPR000715">
    <property type="entry name" value="Glycosyl_transferase_4"/>
</dbReference>
<name>A0ABR6W6U0_9BACT</name>
<organism evidence="8 9">
    <name type="scientific">Spirosoma utsteinense</name>
    <dbReference type="NCBI Taxonomy" id="2585773"/>
    <lineage>
        <taxon>Bacteria</taxon>
        <taxon>Pseudomonadati</taxon>
        <taxon>Bacteroidota</taxon>
        <taxon>Cytophagia</taxon>
        <taxon>Cytophagales</taxon>
        <taxon>Cytophagaceae</taxon>
        <taxon>Spirosoma</taxon>
    </lineage>
</organism>
<keyword evidence="3" id="KW-0808">Transferase</keyword>
<evidence type="ECO:0000256" key="7">
    <source>
        <dbReference type="SAM" id="Phobius"/>
    </source>
</evidence>